<dbReference type="PANTHER" id="PTHR42982">
    <property type="entry name" value="SEC-INDEPENDENT PROTEIN TRANSLOCASE PROTEIN TATA"/>
    <property type="match status" value="1"/>
</dbReference>
<dbReference type="InterPro" id="IPR006312">
    <property type="entry name" value="TatA/E"/>
</dbReference>
<keyword evidence="4 9" id="KW-0812">Transmembrane</keyword>
<protein>
    <recommendedName>
        <fullName evidence="9">Sec-independent protein translocase protein TatA</fullName>
    </recommendedName>
</protein>
<evidence type="ECO:0000256" key="3">
    <source>
        <dbReference type="ARBA" id="ARBA00022475"/>
    </source>
</evidence>
<proteinExistence type="inferred from homology"/>
<feature type="transmembrane region" description="Helical" evidence="9">
    <location>
        <begin position="6"/>
        <end position="23"/>
    </location>
</feature>
<keyword evidence="3 9" id="KW-1003">Cell membrane</keyword>
<keyword evidence="2 9" id="KW-0813">Transport</keyword>
<comment type="subcellular location">
    <subcellularLocation>
        <location evidence="1 9">Cell membrane</location>
        <topology evidence="1 9">Single-pass membrane protein</topology>
    </subcellularLocation>
</comment>
<keyword evidence="6 9" id="KW-1133">Transmembrane helix</keyword>
<evidence type="ECO:0000313" key="11">
    <source>
        <dbReference type="Proteomes" id="UP000176850"/>
    </source>
</evidence>
<dbReference type="GO" id="GO:0033281">
    <property type="term" value="C:TAT protein transport complex"/>
    <property type="evidence" value="ECO:0007669"/>
    <property type="project" value="UniProtKB-UniRule"/>
</dbReference>
<comment type="similarity">
    <text evidence="9">Belongs to the TatA/E family.</text>
</comment>
<evidence type="ECO:0000256" key="9">
    <source>
        <dbReference type="HAMAP-Rule" id="MF_00236"/>
    </source>
</evidence>
<dbReference type="InterPro" id="IPR003369">
    <property type="entry name" value="TatA/B/E"/>
</dbReference>
<organism evidence="10 11">
    <name type="scientific">Candidatus Roizmanbacteria bacterium RIFCSPHIGHO2_01_FULL_39_24</name>
    <dbReference type="NCBI Taxonomy" id="1802032"/>
    <lineage>
        <taxon>Bacteria</taxon>
        <taxon>Candidatus Roizmaniibacteriota</taxon>
    </lineage>
</organism>
<comment type="caution">
    <text evidence="10">The sequence shown here is derived from an EMBL/GenBank/DDBJ whole genome shotgun (WGS) entry which is preliminary data.</text>
</comment>
<dbReference type="GO" id="GO:0043953">
    <property type="term" value="P:protein transport by the Tat complex"/>
    <property type="evidence" value="ECO:0007669"/>
    <property type="project" value="UniProtKB-UniRule"/>
</dbReference>
<dbReference type="HAMAP" id="MF_00236">
    <property type="entry name" value="TatA_E"/>
    <property type="match status" value="1"/>
</dbReference>
<keyword evidence="5 9" id="KW-0653">Protein transport</keyword>
<evidence type="ECO:0000256" key="7">
    <source>
        <dbReference type="ARBA" id="ARBA00023010"/>
    </source>
</evidence>
<keyword evidence="7 9" id="KW-0811">Translocation</keyword>
<evidence type="ECO:0000256" key="6">
    <source>
        <dbReference type="ARBA" id="ARBA00022989"/>
    </source>
</evidence>
<dbReference type="NCBIfam" id="TIGR01411">
    <property type="entry name" value="tatAE"/>
    <property type="match status" value="1"/>
</dbReference>
<evidence type="ECO:0000256" key="2">
    <source>
        <dbReference type="ARBA" id="ARBA00022448"/>
    </source>
</evidence>
<dbReference type="EMBL" id="MFZH01000024">
    <property type="protein sequence ID" value="OGK18830.1"/>
    <property type="molecule type" value="Genomic_DNA"/>
</dbReference>
<dbReference type="GO" id="GO:0008320">
    <property type="term" value="F:protein transmembrane transporter activity"/>
    <property type="evidence" value="ECO:0007669"/>
    <property type="project" value="UniProtKB-UniRule"/>
</dbReference>
<dbReference type="PANTHER" id="PTHR42982:SF1">
    <property type="entry name" value="SEC-INDEPENDENT PROTEIN TRANSLOCASE PROTEIN TATA"/>
    <property type="match status" value="1"/>
</dbReference>
<evidence type="ECO:0000256" key="1">
    <source>
        <dbReference type="ARBA" id="ARBA00004162"/>
    </source>
</evidence>
<sequence length="47" mass="4996">MLGGIGTTEIVIIAIVLLVLFGGKKLPELARGLGEAIREFKKSISDK</sequence>
<evidence type="ECO:0000313" key="10">
    <source>
        <dbReference type="EMBL" id="OGK18830.1"/>
    </source>
</evidence>
<evidence type="ECO:0000256" key="8">
    <source>
        <dbReference type="ARBA" id="ARBA00023136"/>
    </source>
</evidence>
<dbReference type="Gene3D" id="1.20.5.3310">
    <property type="match status" value="1"/>
</dbReference>
<name>A0A1F7GIL3_9BACT</name>
<evidence type="ECO:0000256" key="4">
    <source>
        <dbReference type="ARBA" id="ARBA00022692"/>
    </source>
</evidence>
<comment type="subunit">
    <text evidence="9">Forms a complex with TatC.</text>
</comment>
<gene>
    <name evidence="9" type="primary">tatA</name>
    <name evidence="10" type="ORF">A2799_02110</name>
</gene>
<comment type="function">
    <text evidence="9">Part of the twin-arginine translocation (Tat) system that transports large folded proteins containing a characteristic twin-arginine motif in their signal peptide across membranes. TatA could form the protein-conducting channel of the Tat system.</text>
</comment>
<dbReference type="AlphaFoldDB" id="A0A1F7GIL3"/>
<dbReference type="Proteomes" id="UP000176850">
    <property type="component" value="Unassembled WGS sequence"/>
</dbReference>
<reference evidence="10 11" key="1">
    <citation type="journal article" date="2016" name="Nat. Commun.">
        <title>Thousands of microbial genomes shed light on interconnected biogeochemical processes in an aquifer system.</title>
        <authorList>
            <person name="Anantharaman K."/>
            <person name="Brown C.T."/>
            <person name="Hug L.A."/>
            <person name="Sharon I."/>
            <person name="Castelle C.J."/>
            <person name="Probst A.J."/>
            <person name="Thomas B.C."/>
            <person name="Singh A."/>
            <person name="Wilkins M.J."/>
            <person name="Karaoz U."/>
            <person name="Brodie E.L."/>
            <person name="Williams K.H."/>
            <person name="Hubbard S.S."/>
            <person name="Banfield J.F."/>
        </authorList>
    </citation>
    <scope>NUCLEOTIDE SEQUENCE [LARGE SCALE GENOMIC DNA]</scope>
</reference>
<accession>A0A1F7GIL3</accession>
<dbReference type="Pfam" id="PF02416">
    <property type="entry name" value="TatA_B_E"/>
    <property type="match status" value="1"/>
</dbReference>
<keyword evidence="8 9" id="KW-0472">Membrane</keyword>
<evidence type="ECO:0000256" key="5">
    <source>
        <dbReference type="ARBA" id="ARBA00022927"/>
    </source>
</evidence>